<dbReference type="CDD" id="cd05123">
    <property type="entry name" value="STKc_AGC"/>
    <property type="match status" value="1"/>
</dbReference>
<dbReference type="GO" id="GO:0004017">
    <property type="term" value="F:AMP kinase activity"/>
    <property type="evidence" value="ECO:0007669"/>
    <property type="project" value="InterPro"/>
</dbReference>
<dbReference type="PROSITE" id="PS51285">
    <property type="entry name" value="AGC_KINASE_CTER"/>
    <property type="match status" value="1"/>
</dbReference>
<evidence type="ECO:0000256" key="8">
    <source>
        <dbReference type="ARBA" id="ARBA00022801"/>
    </source>
</evidence>
<gene>
    <name evidence="16" type="primary">Contig6451.g6911</name>
    <name evidence="16" type="ORF">STYLEM_8824</name>
</gene>
<evidence type="ECO:0000256" key="2">
    <source>
        <dbReference type="ARBA" id="ARBA00013260"/>
    </source>
</evidence>
<accession>A0A078AEA2</accession>
<protein>
    <recommendedName>
        <fullName evidence="2">peptidyl-tRNA hydrolase</fullName>
        <ecNumber evidence="2">3.1.1.29</ecNumber>
    </recommendedName>
</protein>
<feature type="region of interest" description="Disordered" evidence="12">
    <location>
        <begin position="692"/>
        <end position="713"/>
    </location>
</feature>
<dbReference type="SUPFAM" id="SSF102462">
    <property type="entry name" value="Peptidyl-tRNA hydrolase II"/>
    <property type="match status" value="1"/>
</dbReference>
<dbReference type="GO" id="GO:0004045">
    <property type="term" value="F:peptidyl-tRNA hydrolase activity"/>
    <property type="evidence" value="ECO:0007669"/>
    <property type="project" value="UniProtKB-EC"/>
</dbReference>
<dbReference type="SMART" id="SM00220">
    <property type="entry name" value="S_TKc"/>
    <property type="match status" value="1"/>
</dbReference>
<comment type="catalytic activity">
    <reaction evidence="10">
        <text>an N-acyl-L-alpha-aminoacyl-tRNA + H2O = an N-acyl-L-amino acid + a tRNA + H(+)</text>
        <dbReference type="Rhea" id="RHEA:54448"/>
        <dbReference type="Rhea" id="RHEA-COMP:10123"/>
        <dbReference type="Rhea" id="RHEA-COMP:13883"/>
        <dbReference type="ChEBI" id="CHEBI:15377"/>
        <dbReference type="ChEBI" id="CHEBI:15378"/>
        <dbReference type="ChEBI" id="CHEBI:59874"/>
        <dbReference type="ChEBI" id="CHEBI:78442"/>
        <dbReference type="ChEBI" id="CHEBI:138191"/>
        <dbReference type="EC" id="3.1.1.29"/>
    </reaction>
</comment>
<feature type="compositionally biased region" description="Low complexity" evidence="12">
    <location>
        <begin position="1774"/>
        <end position="1793"/>
    </location>
</feature>
<feature type="domain" description="UBA" evidence="14">
    <location>
        <begin position="19"/>
        <end position="59"/>
    </location>
</feature>
<reference evidence="16 17" key="1">
    <citation type="submission" date="2014-06" db="EMBL/GenBank/DDBJ databases">
        <authorList>
            <person name="Swart Estienne"/>
        </authorList>
    </citation>
    <scope>NUCLEOTIDE SEQUENCE [LARGE SCALE GENOMIC DNA]</scope>
    <source>
        <strain evidence="16 17">130c</strain>
    </source>
</reference>
<keyword evidence="7 16" id="KW-0418">Kinase</keyword>
<dbReference type="Gene3D" id="3.40.50.300">
    <property type="entry name" value="P-loop containing nucleotide triphosphate hydrolases"/>
    <property type="match status" value="2"/>
</dbReference>
<dbReference type="InParanoid" id="A0A078AEA2"/>
<dbReference type="PRINTS" id="PR00094">
    <property type="entry name" value="ADENYLTKNASE"/>
</dbReference>
<feature type="compositionally biased region" description="Polar residues" evidence="12">
    <location>
        <begin position="1714"/>
        <end position="1724"/>
    </location>
</feature>
<feature type="compositionally biased region" description="Polar residues" evidence="12">
    <location>
        <begin position="1649"/>
        <end position="1675"/>
    </location>
</feature>
<dbReference type="Pfam" id="PF01981">
    <property type="entry name" value="PTH2"/>
    <property type="match status" value="1"/>
</dbReference>
<dbReference type="InterPro" id="IPR011009">
    <property type="entry name" value="Kinase-like_dom_sf"/>
</dbReference>
<dbReference type="InterPro" id="IPR045270">
    <property type="entry name" value="STKc_AGC"/>
</dbReference>
<evidence type="ECO:0000259" key="13">
    <source>
        <dbReference type="PROSITE" id="PS50011"/>
    </source>
</evidence>
<organism evidence="16 17">
    <name type="scientific">Stylonychia lemnae</name>
    <name type="common">Ciliate</name>
    <dbReference type="NCBI Taxonomy" id="5949"/>
    <lineage>
        <taxon>Eukaryota</taxon>
        <taxon>Sar</taxon>
        <taxon>Alveolata</taxon>
        <taxon>Ciliophora</taxon>
        <taxon>Intramacronucleata</taxon>
        <taxon>Spirotrichea</taxon>
        <taxon>Stichotrichia</taxon>
        <taxon>Sporadotrichida</taxon>
        <taxon>Oxytrichidae</taxon>
        <taxon>Stylonychinae</taxon>
        <taxon>Stylonychia</taxon>
    </lineage>
</organism>
<evidence type="ECO:0000313" key="16">
    <source>
        <dbReference type="EMBL" id="CDW79832.1"/>
    </source>
</evidence>
<dbReference type="InterPro" id="IPR015940">
    <property type="entry name" value="UBA"/>
</dbReference>
<dbReference type="SMART" id="SM00133">
    <property type="entry name" value="S_TK_X"/>
    <property type="match status" value="1"/>
</dbReference>
<dbReference type="InterPro" id="IPR000961">
    <property type="entry name" value="AGC-kinase_C"/>
</dbReference>
<dbReference type="PROSITE" id="PS00108">
    <property type="entry name" value="PROTEIN_KINASE_ST"/>
    <property type="match status" value="1"/>
</dbReference>
<dbReference type="PANTHER" id="PTHR24351">
    <property type="entry name" value="RIBOSOMAL PROTEIN S6 KINASE"/>
    <property type="match status" value="1"/>
</dbReference>
<evidence type="ECO:0000256" key="7">
    <source>
        <dbReference type="ARBA" id="ARBA00022777"/>
    </source>
</evidence>
<dbReference type="InterPro" id="IPR008271">
    <property type="entry name" value="Ser/Thr_kinase_AS"/>
</dbReference>
<keyword evidence="9 11" id="KW-0067">ATP-binding</keyword>
<comment type="similarity">
    <text evidence="1">Belongs to the adenylate kinase family.</text>
</comment>
<dbReference type="InterPro" id="IPR002833">
    <property type="entry name" value="PTH2"/>
</dbReference>
<dbReference type="Pfam" id="PF00069">
    <property type="entry name" value="Pkinase"/>
    <property type="match status" value="1"/>
</dbReference>
<feature type="compositionally biased region" description="Polar residues" evidence="12">
    <location>
        <begin position="702"/>
        <end position="713"/>
    </location>
</feature>
<keyword evidence="8" id="KW-0378">Hydrolase</keyword>
<evidence type="ECO:0000256" key="1">
    <source>
        <dbReference type="ARBA" id="ARBA00007220"/>
    </source>
</evidence>
<dbReference type="Gene3D" id="3.30.200.20">
    <property type="entry name" value="Phosphorylase Kinase, domain 1"/>
    <property type="match status" value="1"/>
</dbReference>
<dbReference type="FunFam" id="1.10.510.10:FF:000465">
    <property type="entry name" value="Non-specific serine/threonine protein kinase"/>
    <property type="match status" value="1"/>
</dbReference>
<dbReference type="InterPro" id="IPR009060">
    <property type="entry name" value="UBA-like_sf"/>
</dbReference>
<evidence type="ECO:0000256" key="11">
    <source>
        <dbReference type="PROSITE-ProRule" id="PRU10141"/>
    </source>
</evidence>
<keyword evidence="5" id="KW-0808">Transferase</keyword>
<dbReference type="CDD" id="cd01428">
    <property type="entry name" value="ADK"/>
    <property type="match status" value="2"/>
</dbReference>
<feature type="region of interest" description="Disordered" evidence="12">
    <location>
        <begin position="1761"/>
        <end position="1793"/>
    </location>
</feature>
<evidence type="ECO:0000256" key="10">
    <source>
        <dbReference type="ARBA" id="ARBA00048707"/>
    </source>
</evidence>
<feature type="region of interest" description="Disordered" evidence="12">
    <location>
        <begin position="215"/>
        <end position="242"/>
    </location>
</feature>
<feature type="domain" description="Protein kinase" evidence="13">
    <location>
        <begin position="998"/>
        <end position="1257"/>
    </location>
</feature>
<dbReference type="InterPro" id="IPR000719">
    <property type="entry name" value="Prot_kinase_dom"/>
</dbReference>
<feature type="region of interest" description="Disordered" evidence="12">
    <location>
        <begin position="1649"/>
        <end position="1727"/>
    </location>
</feature>
<feature type="compositionally biased region" description="Basic and acidic residues" evidence="12">
    <location>
        <begin position="215"/>
        <end position="238"/>
    </location>
</feature>
<keyword evidence="3" id="KW-0723">Serine/threonine-protein kinase</keyword>
<dbReference type="SUPFAM" id="SSF52540">
    <property type="entry name" value="P-loop containing nucleoside triphosphate hydrolases"/>
    <property type="match status" value="2"/>
</dbReference>
<dbReference type="Proteomes" id="UP000039865">
    <property type="component" value="Unassembled WGS sequence"/>
</dbReference>
<dbReference type="InterPro" id="IPR000850">
    <property type="entry name" value="Adenylat/UMP-CMP_kin"/>
</dbReference>
<dbReference type="InterPro" id="IPR017441">
    <property type="entry name" value="Protein_kinase_ATP_BS"/>
</dbReference>
<dbReference type="InterPro" id="IPR036193">
    <property type="entry name" value="ADK_active_lid_dom_sf"/>
</dbReference>
<evidence type="ECO:0000256" key="6">
    <source>
        <dbReference type="ARBA" id="ARBA00022741"/>
    </source>
</evidence>
<dbReference type="SUPFAM" id="SSF57774">
    <property type="entry name" value="Microbial and mitochondrial ADK, insert 'zinc finger' domain"/>
    <property type="match status" value="1"/>
</dbReference>
<evidence type="ECO:0000259" key="14">
    <source>
        <dbReference type="PROSITE" id="PS50030"/>
    </source>
</evidence>
<keyword evidence="17" id="KW-1185">Reference proteome</keyword>
<dbReference type="PROSITE" id="PS50030">
    <property type="entry name" value="UBA"/>
    <property type="match status" value="1"/>
</dbReference>
<dbReference type="GO" id="GO:0005524">
    <property type="term" value="F:ATP binding"/>
    <property type="evidence" value="ECO:0007669"/>
    <property type="project" value="UniProtKB-UniRule"/>
</dbReference>
<keyword evidence="6 11" id="KW-0547">Nucleotide-binding</keyword>
<dbReference type="PROSITE" id="PS50011">
    <property type="entry name" value="PROTEIN_KINASE_DOM"/>
    <property type="match status" value="1"/>
</dbReference>
<evidence type="ECO:0000313" key="17">
    <source>
        <dbReference type="Proteomes" id="UP000039865"/>
    </source>
</evidence>
<sequence length="2202" mass="251244">MESTQKVQEKSGANDFNGEVDMNLVQQLMEFGFGFEEAMLALKISQNDMAQAGELLSSGGAELETLRILAKSAQIQKDTDQFKDDLDDNQFYPEEVDSPKGKATKMVIVVRQDQGLKNLSLGKSAQFVSEGVVLAYQRGQEFNKKVVSVWENQAWPKIALKCDDLEELLKIEENAKNAKINSFVLRKKIAFPLKSKTQQTGKQVVEEEVKNAVEGGDVKSNVEESKSEEKSEEIKADSEQPIEEKEEPILCVVGPGYADEINKVTESYLEDNQVYELFEGLLKQLVINRPDQPLEFLIQKLSKPEPKRIFMVGPPGSNRKENALALAEYFNWQSISIGDLLKKEVSKKSEYGKAISESLKNYRYVDDNIVVEIVKNQIKNCEKDGQSWIIEGFPRTKVQALALQKIGVIPDKFILLDVKKSASITKVKNNLIQNNTVLYGPELEETANQAIEEYELHIKGVKEAFNGFIYEYSAVDKAQNDVANDLARMLRIRYRSNAPRRPPRVILLGPPGSGRSTQAEVIAKRYGLVHICTRSLLKAEIARNPSAGKNISHCLDNGLLVPDQIVLPLVEQRLKQSDCRVNGWILDGFPQTDAQINLLKSLKIRPSLVCLFEQTEDESVRRLSNRRIDPQTGAYYNLEINPPKEEAVAARLIELHEDKESTVRKRQEIWNTQVSNIEEAFKSMLLNVPSDKPVDQIDRGKSQSPFSGSRSLITSKSPLRLNEQGGITRNDAIVDGIKGNRMTASHIIGPLTPSNKQLLTKGKLVAMRELQQEQFLKSQNKNKHMNSILVQTMSPSKKEEKKKVNLVERKSVAQTHYQVNHSVLSNNDDLQSTPQVMQVNQDIDLLQMQYNQKALSQIYAETIKSSPKRFTFDKTELQEKRTNRKSFEIQRENYSPEEYDTKVKVFYDQAKYVTIRWSSHNMNLTCGWLISEIMRHLMFEEDFNKRTHIIGIRNIHQKATPPEKFLLGSITSANSNFSPIFSETNMGQHTSHVTLEDFEFIKVIGKGGFSKVFQVRKKDTGKIYAMKTLSKAKIKRDNKVENILNERAILEQVAHPFIIQMKYAFQNFCAGGELFYRLNNIPQGRMTERQAKFYFAEILMAIQYLHDSQILYRDLKPENIVIDENGHIKLTDFGLSKVGFKMGDRAYSFCGSPEYMAPEMLLTEKNRQMGLQPLHHDKSLDFYHLGALLHEILVGLPPFFSEDRQKMYQDIIYAPTTIPSYLSKECQNLLEGLLQKESTKRLGSKRGAVEIREHPWCADIDWDRILRKEVMPPFKPFQDRSNFDPEYTSMNPILEDEDILVSLDDQSKQKSAGEFLNEYENRIAKSKNNKQMQEQMQNQQKLTRQHSIELYERENKTFRGYSFLQDPINPNIINQHTQGGFQDNDGFYFCLADSKDQSFTLGSPIQELDCLSDGEIVTLYQRPSHINHAQMMHIEQEMMIMFQNQSKNQQSQQSILSEDTEGMKANINQMSFKKKDIEKNLKVQLQSNYLSKDGQKFIQQQQSKESLYNELLSTFDYSVGKKDRVQEQIKKNNNQTLSTMSLFSLSQQNHMGSYLLSQGGEKYFQQNLSKLMEEKKMQSKSQNKEKLEFQKIVRKYSPEIDLQRALVQSKQKIANDLIQTIKQQQQQQSANKKSLQISVNNQLNIQHESVQSRANSNNNTKINSQTTQKKTQQLYISEYGTFGNPKQSKIGNKKRVSETNSNRAGSPSEKILVKQQNGKKQSVSKNHHNSILKQSQNQTMLLSNNQSQGIQTSLKTSQLYSQVQTKVSSKKSRNQSNQNKDVNNNNQNLNNNNLSNIINKEEELCDDGEQYVSDQIHQDHQFKIESNYQTLDENHNLQQNPSGKFIVEQITANELLGSFLAQQSSHSSHHQILMHPNGDQTLIDYVGNSSLGSLGPNERSFEEVSKEAMAAMILNQSNESCCCSDDEFALKQIGKKSTMMENVSPKGKIYKNPRNLFHNGLQESINANQIKHQANDQQFKKLLEEQKTLNPFEEEKNPTSKRITLNNQNKFFSDQAITTPIPQDGRQLSQEDKQKVNKSTNASIIDLNLQKNSRSINTSQIIQIKNEKKISTTGLTTRHIGLGSNSNAHKTQSSNQHTLNMLNKTTPISPLRDSRQPMQNQATKLKERPIINLKYEANIGQNSQQSLTIQTNVINQASSLSLISSTPRGTATRQSKMLLNNKLSHVNTFNNTHISTTKNLKK</sequence>
<feature type="region of interest" description="Disordered" evidence="12">
    <location>
        <begin position="2020"/>
        <end position="2039"/>
    </location>
</feature>
<dbReference type="Gene3D" id="1.10.8.10">
    <property type="entry name" value="DNA helicase RuvA subunit, C-terminal domain"/>
    <property type="match status" value="1"/>
</dbReference>
<dbReference type="OrthoDB" id="522106at2759"/>
<dbReference type="SUPFAM" id="SSF56112">
    <property type="entry name" value="Protein kinase-like (PK-like)"/>
    <property type="match status" value="1"/>
</dbReference>
<evidence type="ECO:0000256" key="12">
    <source>
        <dbReference type="SAM" id="MobiDB-lite"/>
    </source>
</evidence>
<dbReference type="SUPFAM" id="SSF46934">
    <property type="entry name" value="UBA-like"/>
    <property type="match status" value="1"/>
</dbReference>
<dbReference type="CDD" id="cd14270">
    <property type="entry name" value="UBA"/>
    <property type="match status" value="1"/>
</dbReference>
<keyword evidence="4" id="KW-0597">Phosphoprotein</keyword>
<feature type="binding site" evidence="11">
    <location>
        <position position="1027"/>
    </location>
    <ligand>
        <name>ATP</name>
        <dbReference type="ChEBI" id="CHEBI:30616"/>
    </ligand>
</feature>
<evidence type="ECO:0000256" key="9">
    <source>
        <dbReference type="ARBA" id="ARBA00022840"/>
    </source>
</evidence>
<dbReference type="Gene3D" id="1.10.510.10">
    <property type="entry name" value="Transferase(Phosphotransferase) domain 1"/>
    <property type="match status" value="1"/>
</dbReference>
<dbReference type="PROSITE" id="PS00107">
    <property type="entry name" value="PROTEIN_KINASE_ATP"/>
    <property type="match status" value="1"/>
</dbReference>
<dbReference type="InterPro" id="IPR027417">
    <property type="entry name" value="P-loop_NTPase"/>
</dbReference>
<evidence type="ECO:0000259" key="15">
    <source>
        <dbReference type="PROSITE" id="PS51285"/>
    </source>
</evidence>
<dbReference type="EMBL" id="CCKQ01008370">
    <property type="protein sequence ID" value="CDW79832.1"/>
    <property type="molecule type" value="Genomic_DNA"/>
</dbReference>
<dbReference type="HAMAP" id="MF_00235">
    <property type="entry name" value="Adenylate_kinase_Adk"/>
    <property type="match status" value="1"/>
</dbReference>
<dbReference type="SUPFAM" id="SSF47391">
    <property type="entry name" value="Dimerization-anchoring domain of cAMP-dependent PK regulatory subunit"/>
    <property type="match status" value="1"/>
</dbReference>
<evidence type="ECO:0000256" key="3">
    <source>
        <dbReference type="ARBA" id="ARBA00022527"/>
    </source>
</evidence>
<dbReference type="InterPro" id="IPR023476">
    <property type="entry name" value="Pep_tRNA_hydro_II_dom_sf"/>
</dbReference>
<feature type="compositionally biased region" description="Basic and acidic residues" evidence="12">
    <location>
        <begin position="692"/>
        <end position="701"/>
    </location>
</feature>
<dbReference type="OMA" id="HENRMAK"/>
<dbReference type="Pfam" id="PF00406">
    <property type="entry name" value="ADK"/>
    <property type="match status" value="2"/>
</dbReference>
<evidence type="ECO:0000256" key="5">
    <source>
        <dbReference type="ARBA" id="ARBA00022679"/>
    </source>
</evidence>
<dbReference type="GO" id="GO:0004674">
    <property type="term" value="F:protein serine/threonine kinase activity"/>
    <property type="evidence" value="ECO:0007669"/>
    <property type="project" value="UniProtKB-KW"/>
</dbReference>
<dbReference type="Gene3D" id="3.40.1490.10">
    <property type="entry name" value="Bit1"/>
    <property type="match status" value="1"/>
</dbReference>
<proteinExistence type="inferred from homology"/>
<feature type="domain" description="AGC-kinase C-terminal" evidence="15">
    <location>
        <begin position="1258"/>
        <end position="1373"/>
    </location>
</feature>
<dbReference type="EC" id="3.1.1.29" evidence="2"/>
<name>A0A078AEA2_STYLE</name>
<evidence type="ECO:0000256" key="4">
    <source>
        <dbReference type="ARBA" id="ARBA00022553"/>
    </source>
</evidence>
<dbReference type="CDD" id="cd22979">
    <property type="entry name" value="DD_AK8"/>
    <property type="match status" value="1"/>
</dbReference>